<proteinExistence type="predicted"/>
<accession>A0ABY1ZRG3</accession>
<dbReference type="Pfam" id="PF21522">
    <property type="entry name" value="MreB-like_C"/>
    <property type="match status" value="1"/>
</dbReference>
<reference evidence="3 4" key="1">
    <citation type="submission" date="2019-02" db="EMBL/GenBank/DDBJ databases">
        <title>Marinobacter halodurans sp. nov., a marine bacterium isolated from sea tidal flat.</title>
        <authorList>
            <person name="Yoo Y."/>
            <person name="Lee D.W."/>
            <person name="Kim B.S."/>
            <person name="Kim J.-J."/>
        </authorList>
    </citation>
    <scope>NUCLEOTIDE SEQUENCE [LARGE SCALE GENOMIC DNA]</scope>
    <source>
        <strain evidence="3 4">YJ-S3-2</strain>
    </source>
</reference>
<dbReference type="EMBL" id="SJDL01000008">
    <property type="protein sequence ID" value="TBW57455.1"/>
    <property type="molecule type" value="Genomic_DNA"/>
</dbReference>
<evidence type="ECO:0000313" key="4">
    <source>
        <dbReference type="Proteomes" id="UP000313645"/>
    </source>
</evidence>
<protein>
    <submittedName>
        <fullName evidence="3">ParM/StbA family protein</fullName>
    </submittedName>
</protein>
<dbReference type="InterPro" id="IPR043129">
    <property type="entry name" value="ATPase_NBD"/>
</dbReference>
<gene>
    <name evidence="3" type="ORF">EZI54_07285</name>
</gene>
<evidence type="ECO:0000259" key="2">
    <source>
        <dbReference type="Pfam" id="PF21522"/>
    </source>
</evidence>
<dbReference type="Pfam" id="PF06406">
    <property type="entry name" value="StbA_N"/>
    <property type="match status" value="1"/>
</dbReference>
<dbReference type="InterPro" id="IPR049067">
    <property type="entry name" value="MreB-like_C"/>
</dbReference>
<dbReference type="InterPro" id="IPR056367">
    <property type="entry name" value="ASKHA_NBD_ParM_R1-like"/>
</dbReference>
<dbReference type="Proteomes" id="UP000313645">
    <property type="component" value="Unassembled WGS sequence"/>
</dbReference>
<dbReference type="CDD" id="cd24022">
    <property type="entry name" value="ASKHA_NBD_ParM_R1-like"/>
    <property type="match status" value="1"/>
</dbReference>
<dbReference type="InterPro" id="IPR009440">
    <property type="entry name" value="ParM/StbA_N"/>
</dbReference>
<sequence>MSNQKIFNYVDDNGFYNHKIAFFDRNNNIQCLKYRTQIGTSQEAQTSMDGELANMYEVEDGARFVCDEAVQRPIDIRSADYAKSVENRVLVNHGLAKAGCDGTKVRLSTSLPFRDYFLSDGTRNHALIEAQAENMKHSVYRAHSKGRDEKPIAEVHSSRVFCEGVCAMMDFIIGDDGTPVYEEDEIMAPMAVLDFGGSTFDVVGISQTFNILQDSSGTLERGTLDMRESLANKLGEYFKSEGVPIEKPPHWMIDQAMATDQVKTFVRGEKKVFNVREIRRAAAEPVVGEIKRFVRAKLGDLGSYQFVLLVGGGALLCQDLFEDWTEEFGLIVRDEFANARGMLKHATYLDSVDG</sequence>
<organism evidence="3 4">
    <name type="scientific">Marinobacter halodurans</name>
    <dbReference type="NCBI Taxonomy" id="2528979"/>
    <lineage>
        <taxon>Bacteria</taxon>
        <taxon>Pseudomonadati</taxon>
        <taxon>Pseudomonadota</taxon>
        <taxon>Gammaproteobacteria</taxon>
        <taxon>Pseudomonadales</taxon>
        <taxon>Marinobacteraceae</taxon>
        <taxon>Marinobacter</taxon>
    </lineage>
</organism>
<evidence type="ECO:0000313" key="3">
    <source>
        <dbReference type="EMBL" id="TBW57455.1"/>
    </source>
</evidence>
<name>A0ABY1ZRG3_9GAMM</name>
<feature type="domain" description="Actin homologue MreB-like C-terminal" evidence="2">
    <location>
        <begin position="192"/>
        <end position="321"/>
    </location>
</feature>
<comment type="caution">
    <text evidence="3">The sequence shown here is derived from an EMBL/GenBank/DDBJ whole genome shotgun (WGS) entry which is preliminary data.</text>
</comment>
<keyword evidence="4" id="KW-1185">Reference proteome</keyword>
<evidence type="ECO:0000259" key="1">
    <source>
        <dbReference type="Pfam" id="PF06406"/>
    </source>
</evidence>
<dbReference type="SUPFAM" id="SSF53067">
    <property type="entry name" value="Actin-like ATPase domain"/>
    <property type="match status" value="2"/>
</dbReference>
<dbReference type="RefSeq" id="WP_131480529.1">
    <property type="nucleotide sequence ID" value="NZ_SJDL01000008.1"/>
</dbReference>
<dbReference type="Gene3D" id="3.30.420.40">
    <property type="match status" value="2"/>
</dbReference>
<feature type="domain" description="Plasmid segregation protein ParM/StbA N-terminal" evidence="1">
    <location>
        <begin position="12"/>
        <end position="168"/>
    </location>
</feature>